<reference evidence="6" key="1">
    <citation type="submission" date="2020-07" db="EMBL/GenBank/DDBJ databases">
        <authorList>
            <person name="Nieuwenhuis M."/>
            <person name="Van De Peppel L.J.J."/>
        </authorList>
    </citation>
    <scope>NUCLEOTIDE SEQUENCE</scope>
    <source>
        <strain evidence="6">AP01</strain>
        <tissue evidence="6">Mycelium</tissue>
    </source>
</reference>
<feature type="repeat" description="PPR" evidence="5">
    <location>
        <begin position="377"/>
        <end position="411"/>
    </location>
</feature>
<dbReference type="PANTHER" id="PTHR47936">
    <property type="entry name" value="PPR_LONG DOMAIN-CONTAINING PROTEIN"/>
    <property type="match status" value="1"/>
</dbReference>
<dbReference type="EMBL" id="JABCKV010000008">
    <property type="protein sequence ID" value="KAG5647624.1"/>
    <property type="molecule type" value="Genomic_DNA"/>
</dbReference>
<gene>
    <name evidence="6" type="ORF">DXG03_008977</name>
</gene>
<dbReference type="NCBIfam" id="TIGR00756">
    <property type="entry name" value="PPR"/>
    <property type="match status" value="1"/>
</dbReference>
<reference evidence="6" key="2">
    <citation type="submission" date="2021-10" db="EMBL/GenBank/DDBJ databases">
        <title>Phylogenomics reveals ancestral predisposition of the termite-cultivated fungus Termitomyces towards a domesticated lifestyle.</title>
        <authorList>
            <person name="Auxier B."/>
            <person name="Grum-Grzhimaylo A."/>
            <person name="Cardenas M.E."/>
            <person name="Lodge J.D."/>
            <person name="Laessoe T."/>
            <person name="Pedersen O."/>
            <person name="Smith M.E."/>
            <person name="Kuyper T.W."/>
            <person name="Franco-Molano E.A."/>
            <person name="Baroni T.J."/>
            <person name="Aanen D.K."/>
        </authorList>
    </citation>
    <scope>NUCLEOTIDE SEQUENCE</scope>
    <source>
        <strain evidence="6">AP01</strain>
        <tissue evidence="6">Mycelium</tissue>
    </source>
</reference>
<evidence type="ECO:0008006" key="8">
    <source>
        <dbReference type="Google" id="ProtNLM"/>
    </source>
</evidence>
<comment type="subunit">
    <text evidence="4">Binds to mitochondrial small subunit 15S rRNA.</text>
</comment>
<comment type="similarity">
    <text evidence="1">Belongs to the CCM1 family.</text>
</comment>
<dbReference type="AlphaFoldDB" id="A0A9P7KFL2"/>
<dbReference type="OrthoDB" id="185373at2759"/>
<accession>A0A9P7KFL2</accession>
<evidence type="ECO:0000256" key="1">
    <source>
        <dbReference type="ARBA" id="ARBA00006192"/>
    </source>
</evidence>
<dbReference type="Proteomes" id="UP000775547">
    <property type="component" value="Unassembled WGS sequence"/>
</dbReference>
<comment type="caution">
    <text evidence="6">The sequence shown here is derived from an EMBL/GenBank/DDBJ whole genome shotgun (WGS) entry which is preliminary data.</text>
</comment>
<dbReference type="PROSITE" id="PS51375">
    <property type="entry name" value="PPR"/>
    <property type="match status" value="4"/>
</dbReference>
<feature type="repeat" description="PPR" evidence="5">
    <location>
        <begin position="522"/>
        <end position="556"/>
    </location>
</feature>
<comment type="function">
    <text evidence="3">Regulates mitochondrial small subunit maturation by controlling 15S rRNA 5'-end processing. Localizes to the 5' precursor of the 15S rRNA in a position that is subsequently occupied by mS47 in the mature yeast mtSSU. Uses structure and sequence-specific RNA recognition, binding to a single-stranded region of the precursor and specifically recognizing bases -6 to -1. The exchange of Ccm1 for mS47 is coupled to the irreversible removal of precursor rRNA that is accompanied by conformational changes of the mitoribosomal proteins uS5m and mS26. These conformational changes signal completion of 5'-end rRNA processing through protection of the mature 5'-end of the 15S rRNA and stabilization of mS47. The removal of the 5' precursor together with the dissociation of Ccm1 may be catalyzed by the 5'-3' exoribonuclease Pet127. Involved in the specific removal of group I introns in mitochondrial encoded transcripts.</text>
</comment>
<evidence type="ECO:0000256" key="5">
    <source>
        <dbReference type="PROSITE-ProRule" id="PRU00708"/>
    </source>
</evidence>
<dbReference type="InterPro" id="IPR002885">
    <property type="entry name" value="PPR_rpt"/>
</dbReference>
<dbReference type="InterPro" id="IPR011990">
    <property type="entry name" value="TPR-like_helical_dom_sf"/>
</dbReference>
<evidence type="ECO:0000313" key="6">
    <source>
        <dbReference type="EMBL" id="KAG5647624.1"/>
    </source>
</evidence>
<keyword evidence="2" id="KW-0677">Repeat</keyword>
<dbReference type="Pfam" id="PF01535">
    <property type="entry name" value="PPR"/>
    <property type="match status" value="1"/>
</dbReference>
<dbReference type="Gene3D" id="1.25.40.10">
    <property type="entry name" value="Tetratricopeptide repeat domain"/>
    <property type="match status" value="3"/>
</dbReference>
<organism evidence="6 7">
    <name type="scientific">Asterophora parasitica</name>
    <dbReference type="NCBI Taxonomy" id="117018"/>
    <lineage>
        <taxon>Eukaryota</taxon>
        <taxon>Fungi</taxon>
        <taxon>Dikarya</taxon>
        <taxon>Basidiomycota</taxon>
        <taxon>Agaricomycotina</taxon>
        <taxon>Agaricomycetes</taxon>
        <taxon>Agaricomycetidae</taxon>
        <taxon>Agaricales</taxon>
        <taxon>Tricholomatineae</taxon>
        <taxon>Lyophyllaceae</taxon>
        <taxon>Asterophora</taxon>
    </lineage>
</organism>
<evidence type="ECO:0000256" key="4">
    <source>
        <dbReference type="ARBA" id="ARBA00044511"/>
    </source>
</evidence>
<dbReference type="PANTHER" id="PTHR47936:SF1">
    <property type="entry name" value="PENTATRICOPEPTIDE REPEAT-CONTAINING PROTEIN GUN1, CHLOROPLASTIC"/>
    <property type="match status" value="1"/>
</dbReference>
<evidence type="ECO:0000313" key="7">
    <source>
        <dbReference type="Proteomes" id="UP000775547"/>
    </source>
</evidence>
<sequence length="725" mass="80803">MLLRAAAPRQKSVVLLDFLAPSLLARVASTATPRRKPISLRPSEPASDLVGKVKQGLPLLHSTRGVSDSQVAQFNATLAQLRHASLNKNAVAVLNIWQQLEENKLLHFLQRSQVEEVSGLLARSLVSGKLDSSHTSSVHEVALQAAAGCSTDALNDLLVMLLKQNNPAAVIELYHRFMELLGGKDIWDEVPEEKGEAPQNAGLVSDDHPKSRRMPHIPGRANLLLAVTTAHAQCDAFQDALQVCFNTVVRFHHQTTKAFLVKFNRDPALQDKVNLYVKRLEIARMVARPPSLSRQITNLSTAPSTRLLESLYRSIIDAISGPDPYIASEPSKVTPQRSVAITEAGWTSFLAAFLKARRRDLAANIWTDMINLGIKPGVSLWTALIDSYDSIRAVDEAVSSWNMMSAQGIKPEALTYRALISTLFNARKPDEAMKVFKTFQRAPPKDAAEVHVASVYNTVLNGLLLSGRESEAQALLKAMETQSPTPDLVSFNTFLGYYGRRGNFKMLANLVSRMSALKLVGDVYTYSAIMSALLKAGREDAPELMIDIMRKQGVEPNVATYSAIIDHQMREQNEKNLEATMRMLQKMEQDPNVQPNEVTYTSILTGLYRGQWLEPEKAEDLKKENVQRMQRRGVEFNITTYHTLIKACLEYSRPEGLTNALAYYREMRRAKIPFNHTTWYILLLGLLRRGEWAVADELIDDMFISGHKPSGAVMDLVGKVRRRGG</sequence>
<feature type="repeat" description="PPR" evidence="5">
    <location>
        <begin position="675"/>
        <end position="709"/>
    </location>
</feature>
<feature type="repeat" description="PPR" evidence="5">
    <location>
        <begin position="342"/>
        <end position="376"/>
    </location>
</feature>
<evidence type="ECO:0000256" key="3">
    <source>
        <dbReference type="ARBA" id="ARBA00044493"/>
    </source>
</evidence>
<evidence type="ECO:0000256" key="2">
    <source>
        <dbReference type="ARBA" id="ARBA00022737"/>
    </source>
</evidence>
<keyword evidence="7" id="KW-1185">Reference proteome</keyword>
<dbReference type="Pfam" id="PF13812">
    <property type="entry name" value="PPR_3"/>
    <property type="match status" value="2"/>
</dbReference>
<dbReference type="Pfam" id="PF13041">
    <property type="entry name" value="PPR_2"/>
    <property type="match status" value="1"/>
</dbReference>
<name>A0A9P7KFL2_9AGAR</name>
<proteinExistence type="inferred from homology"/>
<protein>
    <recommendedName>
        <fullName evidence="8">Pentatricopeptide repeat-containing protein</fullName>
    </recommendedName>
</protein>